<dbReference type="EMBL" id="BSBI01000013">
    <property type="protein sequence ID" value="GLF98181.1"/>
    <property type="molecule type" value="Genomic_DNA"/>
</dbReference>
<reference evidence="1 2" key="1">
    <citation type="submission" date="2022-10" db="EMBL/GenBank/DDBJ databases">
        <title>Draft genome sequence of Streptomyces sp. YSPA8.</title>
        <authorList>
            <person name="Moriuchi R."/>
            <person name="Dohra H."/>
            <person name="Yamamura H."/>
            <person name="Kodani S."/>
        </authorList>
    </citation>
    <scope>NUCLEOTIDE SEQUENCE [LARGE SCALE GENOMIC DNA]</scope>
    <source>
        <strain evidence="1 2">YSPA8</strain>
    </source>
</reference>
<evidence type="ECO:0000313" key="1">
    <source>
        <dbReference type="EMBL" id="GLF98181.1"/>
    </source>
</evidence>
<comment type="caution">
    <text evidence="1">The sequence shown here is derived from an EMBL/GenBank/DDBJ whole genome shotgun (WGS) entry which is preliminary data.</text>
</comment>
<dbReference type="RefSeq" id="WP_323450165.1">
    <property type="nucleotide sequence ID" value="NZ_BSBI01000013.1"/>
</dbReference>
<evidence type="ECO:0000313" key="2">
    <source>
        <dbReference type="Proteomes" id="UP001291653"/>
    </source>
</evidence>
<gene>
    <name evidence="1" type="ORF">SYYSPA8_27810</name>
</gene>
<name>A0ABQ5P7H8_9ACTN</name>
<organism evidence="1 2">
    <name type="scientific">Streptomyces yaizuensis</name>
    <dbReference type="NCBI Taxonomy" id="2989713"/>
    <lineage>
        <taxon>Bacteria</taxon>
        <taxon>Bacillati</taxon>
        <taxon>Actinomycetota</taxon>
        <taxon>Actinomycetes</taxon>
        <taxon>Kitasatosporales</taxon>
        <taxon>Streptomycetaceae</taxon>
        <taxon>Streptomyces</taxon>
    </lineage>
</organism>
<proteinExistence type="predicted"/>
<protein>
    <submittedName>
        <fullName evidence="1">Uncharacterized protein</fullName>
    </submittedName>
</protein>
<keyword evidence="2" id="KW-1185">Reference proteome</keyword>
<sequence length="600" mass="64592">MTDSLPSLDTSGLTTLGIALPALAAIRVALTGGRGAKFHVPVSDLRRGYGDCRYAKPSTDAATFALLEVFGDVCKKCAIVLPDPADALWRAAAFATRRAAALERARNDTAVRTWLGYARLTARHQTGDDEQFAAWLTRARTDRKLARDARTLAAVWKCLAADTTGFLEEYAAGCPAVDAFNGARDAVRRSQGSPERHALDQVSAAVARTSRTRTRMFGPDPDLDVWQVVSGVWLASRSQGASAGRGAELVRAAAARELDGVPVVDVTRLPPPSTGGGAHASPAAWADHEFALWWPRAVAEACRRLEEEFEAESAQAPTRLLLVHDWPLTGARDAPVAYLAASPVVGPVVPHGYRRVDDYVSWSGGDSAGPSYSAVIAAPGHLVAKLEKEQAAVRDTPPRFVAAGRSTGRRADLEAAKRLLRTAFPFLPGDGDGEPAVPSPQVQEQRRARAAGHRIHLIAGDERPYRVASALTDGYGSWIPEGSGDLELLEELLPWVHRRVLRLDAWCGPAGGEKVWASLFGTLDTIEGTGLGFSPAGRHRPVRVPLHRVVALTGAPRWDDQHPYRTASLWEPYEALPPLQETAARERGRIRAVPSSGDSR</sequence>
<accession>A0ABQ5P7H8</accession>
<dbReference type="Proteomes" id="UP001291653">
    <property type="component" value="Unassembled WGS sequence"/>
</dbReference>